<dbReference type="EMBL" id="QGKX02002183">
    <property type="protein sequence ID" value="KAF3487287.1"/>
    <property type="molecule type" value="Genomic_DNA"/>
</dbReference>
<reference evidence="2" key="1">
    <citation type="submission" date="2019-12" db="EMBL/GenBank/DDBJ databases">
        <title>Genome sequencing and annotation of Brassica cretica.</title>
        <authorList>
            <person name="Studholme D.J."/>
            <person name="Sarris P."/>
        </authorList>
    </citation>
    <scope>NUCLEOTIDE SEQUENCE</scope>
    <source>
        <strain evidence="2">PFS-109/04</strain>
        <tissue evidence="2">Leaf</tissue>
    </source>
</reference>
<evidence type="ECO:0000256" key="1">
    <source>
        <dbReference type="SAM" id="MobiDB-lite"/>
    </source>
</evidence>
<protein>
    <submittedName>
        <fullName evidence="2">Uncharacterized protein</fullName>
    </submittedName>
</protein>
<accession>A0A8S9N1P7</accession>
<evidence type="ECO:0000313" key="3">
    <source>
        <dbReference type="Proteomes" id="UP000712600"/>
    </source>
</evidence>
<feature type="region of interest" description="Disordered" evidence="1">
    <location>
        <begin position="63"/>
        <end position="93"/>
    </location>
</feature>
<proteinExistence type="predicted"/>
<evidence type="ECO:0000313" key="2">
    <source>
        <dbReference type="EMBL" id="KAF3487287.1"/>
    </source>
</evidence>
<gene>
    <name evidence="2" type="ORF">F2Q69_00053738</name>
</gene>
<comment type="caution">
    <text evidence="2">The sequence shown here is derived from an EMBL/GenBank/DDBJ whole genome shotgun (WGS) entry which is preliminary data.</text>
</comment>
<dbReference type="AlphaFoldDB" id="A0A8S9N1P7"/>
<name>A0A8S9N1P7_BRACR</name>
<sequence>MIQMSYKSLKFLSSLSLAVRNQNRSKDTEQNQVFRFLGLQNVSFSKNGKFPRCGKDRVIHDIRSGRSKSGNMRSRTTKGADVGVKIGHDRINV</sequence>
<dbReference type="Proteomes" id="UP000712600">
    <property type="component" value="Unassembled WGS sequence"/>
</dbReference>
<organism evidence="2 3">
    <name type="scientific">Brassica cretica</name>
    <name type="common">Mustard</name>
    <dbReference type="NCBI Taxonomy" id="69181"/>
    <lineage>
        <taxon>Eukaryota</taxon>
        <taxon>Viridiplantae</taxon>
        <taxon>Streptophyta</taxon>
        <taxon>Embryophyta</taxon>
        <taxon>Tracheophyta</taxon>
        <taxon>Spermatophyta</taxon>
        <taxon>Magnoliopsida</taxon>
        <taxon>eudicotyledons</taxon>
        <taxon>Gunneridae</taxon>
        <taxon>Pentapetalae</taxon>
        <taxon>rosids</taxon>
        <taxon>malvids</taxon>
        <taxon>Brassicales</taxon>
        <taxon>Brassicaceae</taxon>
        <taxon>Brassiceae</taxon>
        <taxon>Brassica</taxon>
    </lineage>
</organism>